<dbReference type="EMBL" id="JAUHLN010000001">
    <property type="protein sequence ID" value="MDN4071646.1"/>
    <property type="molecule type" value="Genomic_DNA"/>
</dbReference>
<dbReference type="Proteomes" id="UP001168694">
    <property type="component" value="Unassembled WGS sequence"/>
</dbReference>
<dbReference type="InterPro" id="IPR029068">
    <property type="entry name" value="Glyas_Bleomycin-R_OHBP_Dase"/>
</dbReference>
<dbReference type="PANTHER" id="PTHR40265:SF1">
    <property type="entry name" value="GLYOXALASE-LIKE DOMAIN-CONTAINING PROTEIN"/>
    <property type="match status" value="1"/>
</dbReference>
<evidence type="ECO:0000313" key="2">
    <source>
        <dbReference type="EMBL" id="MDN4071646.1"/>
    </source>
</evidence>
<organism evidence="2 3">
    <name type="scientific">Fictibacillus terranigra</name>
    <dbReference type="NCBI Taxonomy" id="3058424"/>
    <lineage>
        <taxon>Bacteria</taxon>
        <taxon>Bacillati</taxon>
        <taxon>Bacillota</taxon>
        <taxon>Bacilli</taxon>
        <taxon>Bacillales</taxon>
        <taxon>Fictibacillaceae</taxon>
        <taxon>Fictibacillus</taxon>
    </lineage>
</organism>
<dbReference type="PANTHER" id="PTHR40265">
    <property type="entry name" value="BLL2707 PROTEIN"/>
    <property type="match status" value="1"/>
</dbReference>
<reference evidence="2" key="1">
    <citation type="submission" date="2023-06" db="EMBL/GenBank/DDBJ databases">
        <title>Draft Genome Sequences of Representative Paenibacillus Polymyxa, Bacillus cereus, Fictibacillus sp., and Brevibacillus agri Strains Isolated from Amazonian Dark Earth.</title>
        <authorList>
            <person name="Pellegrinetti T.A."/>
            <person name="Cunha I.C.M."/>
            <person name="Chaves M.G."/>
            <person name="Freitas A.S."/>
            <person name="Silva A.V.R."/>
            <person name="Tsai S.M."/>
            <person name="Mendes L.W."/>
        </authorList>
    </citation>
    <scope>NUCLEOTIDE SEQUENCE</scope>
    <source>
        <strain evidence="2">CENA-BCM004</strain>
    </source>
</reference>
<proteinExistence type="predicted"/>
<keyword evidence="3" id="KW-1185">Reference proteome</keyword>
<accession>A0ABT8E171</accession>
<dbReference type="Gene3D" id="3.10.180.10">
    <property type="entry name" value="2,3-Dihydroxybiphenyl 1,2-Dioxygenase, domain 1"/>
    <property type="match status" value="2"/>
</dbReference>
<gene>
    <name evidence="2" type="ORF">QYF49_01190</name>
</gene>
<sequence length="258" mass="29410">MALAFDHLVYFTDKALNNHIDSLKKQGIHAVRGGSHKDWGTYNTLSYFGLTYVEFLAVEKEEIARKATQNPLIGQLMQSFPEKQGPGQFAIRTDRIDHLKILLEQKGLETRLFPGRRKREDGSTLNWKLLFITSNDKGNKLSPPFFIDWLEPDMERDTDLREKGFIGKHPAGDLRMDHLKIIVEDAEKTSLTWQGWLGLSKGRSYIDNGLQAECTVLELDGCRLHFCSPLGEGPAQDLLRERGERPYELVLSNGLKLK</sequence>
<protein>
    <submittedName>
        <fullName evidence="2">VOC family protein</fullName>
    </submittedName>
</protein>
<dbReference type="InterPro" id="IPR025870">
    <property type="entry name" value="Glyoxalase-like_dom"/>
</dbReference>
<dbReference type="Pfam" id="PF13468">
    <property type="entry name" value="Glyoxalase_3"/>
    <property type="match status" value="1"/>
</dbReference>
<feature type="domain" description="Glyoxalase-like" evidence="1">
    <location>
        <begin position="5"/>
        <end position="197"/>
    </location>
</feature>
<evidence type="ECO:0000313" key="3">
    <source>
        <dbReference type="Proteomes" id="UP001168694"/>
    </source>
</evidence>
<comment type="caution">
    <text evidence="2">The sequence shown here is derived from an EMBL/GenBank/DDBJ whole genome shotgun (WGS) entry which is preliminary data.</text>
</comment>
<evidence type="ECO:0000259" key="1">
    <source>
        <dbReference type="Pfam" id="PF13468"/>
    </source>
</evidence>
<dbReference type="SUPFAM" id="SSF54593">
    <property type="entry name" value="Glyoxalase/Bleomycin resistance protein/Dihydroxybiphenyl dioxygenase"/>
    <property type="match status" value="1"/>
</dbReference>
<dbReference type="RefSeq" id="WP_290397811.1">
    <property type="nucleotide sequence ID" value="NZ_JAUHLN010000001.1"/>
</dbReference>
<name>A0ABT8E171_9BACL</name>